<feature type="domain" description="LysM" evidence="8">
    <location>
        <begin position="26"/>
        <end position="69"/>
    </location>
</feature>
<evidence type="ECO:0000256" key="7">
    <source>
        <dbReference type="ARBA" id="ARBA00023316"/>
    </source>
</evidence>
<dbReference type="CDD" id="cd00118">
    <property type="entry name" value="LysM"/>
    <property type="match status" value="5"/>
</dbReference>
<comment type="caution">
    <text evidence="10">The sequence shown here is derived from an EMBL/GenBank/DDBJ whole genome shotgun (WGS) entry which is preliminary data.</text>
</comment>
<evidence type="ECO:0000256" key="4">
    <source>
        <dbReference type="ARBA" id="ARBA00022737"/>
    </source>
</evidence>
<keyword evidence="3" id="KW-0732">Signal</keyword>
<keyword evidence="6" id="KW-0788">Thiol protease</keyword>
<name>A0A1V6C403_UNCT6</name>
<evidence type="ECO:0000259" key="8">
    <source>
        <dbReference type="PROSITE" id="PS51782"/>
    </source>
</evidence>
<sequence>MKPLLSLVMLFTLAFSVTLYGATITQYHTIKKGETLSSIATKYNVNVEDLKNWNNIKSSKIVPGQRIVVKQYQSKNTDHKNVNQSYYIVMKGDTLSEISKKTDVPVEKLKEYNNISGNSIYPGQKIRIVPQEQKTAAVKKSESKTGSITSDTYIVKKGDTLSLISKKTGISVDELKKINNLKNSKLLVGQKIALRNNDIPVSVETQQIIASTDNNQEKLDENQDNVSSNKIYINRYHTIKKGETLSKIANKYGTTVSSIKRLNNMKSNTIHPGKTIIVAKIVKDVAPPIVNPTPIVSVTPKVYYRVKFGDSIESIAAKFGISVSALKESNLLSDGKIKLGQTLVIPEVANKSEETNLETSISTQNDTYDTTKFLALKVIENAMNFINTPYRYGGLSQNGIDCSGLVKKSYEAVGISIPRTSREQAKKGEIIPISAMKPGDVIFFGNKGVVNHVGIYIGDNKFVHASREFGKVVVADLNDKYYQNHLICARTFINGDTVDIELTNKEN</sequence>
<feature type="domain" description="LysM" evidence="8">
    <location>
        <begin position="151"/>
        <end position="194"/>
    </location>
</feature>
<dbReference type="SMART" id="SM00257">
    <property type="entry name" value="LysM"/>
    <property type="match status" value="5"/>
</dbReference>
<dbReference type="Gene3D" id="3.10.350.10">
    <property type="entry name" value="LysM domain"/>
    <property type="match status" value="5"/>
</dbReference>
<evidence type="ECO:0000313" key="10">
    <source>
        <dbReference type="EMBL" id="OQB71663.1"/>
    </source>
</evidence>
<feature type="domain" description="LysM" evidence="8">
    <location>
        <begin position="85"/>
        <end position="128"/>
    </location>
</feature>
<dbReference type="AlphaFoldDB" id="A0A1V6C403"/>
<dbReference type="EMBL" id="MWDQ01000152">
    <property type="protein sequence ID" value="OQB71663.1"/>
    <property type="molecule type" value="Genomic_DNA"/>
</dbReference>
<evidence type="ECO:0000256" key="1">
    <source>
        <dbReference type="ARBA" id="ARBA00007074"/>
    </source>
</evidence>
<keyword evidence="7" id="KW-0961">Cell wall biogenesis/degradation</keyword>
<dbReference type="Pfam" id="PF00877">
    <property type="entry name" value="NLPC_P60"/>
    <property type="match status" value="1"/>
</dbReference>
<dbReference type="SUPFAM" id="SSF54001">
    <property type="entry name" value="Cysteine proteinases"/>
    <property type="match status" value="1"/>
</dbReference>
<dbReference type="EC" id="3.4.19.11" evidence="10"/>
<dbReference type="PANTHER" id="PTHR33734:SF22">
    <property type="entry name" value="MEMBRANE-BOUND LYTIC MUREIN TRANSGLYCOSYLASE D"/>
    <property type="match status" value="1"/>
</dbReference>
<dbReference type="GO" id="GO:0008234">
    <property type="term" value="F:cysteine-type peptidase activity"/>
    <property type="evidence" value="ECO:0007669"/>
    <property type="project" value="UniProtKB-KW"/>
</dbReference>
<proteinExistence type="inferred from homology"/>
<dbReference type="InterPro" id="IPR018392">
    <property type="entry name" value="LysM"/>
</dbReference>
<gene>
    <name evidence="10" type="primary">cwlS</name>
    <name evidence="10" type="ORF">BWX89_01780</name>
</gene>
<feature type="domain" description="LysM" evidence="8">
    <location>
        <begin position="302"/>
        <end position="345"/>
    </location>
</feature>
<dbReference type="InterPro" id="IPR000064">
    <property type="entry name" value="NLP_P60_dom"/>
</dbReference>
<dbReference type="SUPFAM" id="SSF54106">
    <property type="entry name" value="LysM domain"/>
    <property type="match status" value="5"/>
</dbReference>
<reference evidence="10" key="1">
    <citation type="submission" date="2017-02" db="EMBL/GenBank/DDBJ databases">
        <title>Delving into the versatile metabolic prowess of the omnipresent phylum Bacteroidetes.</title>
        <authorList>
            <person name="Nobu M.K."/>
            <person name="Mei R."/>
            <person name="Narihiro T."/>
            <person name="Kuroda K."/>
            <person name="Liu W.-T."/>
        </authorList>
    </citation>
    <scope>NUCLEOTIDE SEQUENCE</scope>
    <source>
        <strain evidence="10">ADurb.Bin131</strain>
    </source>
</reference>
<dbReference type="GO" id="GO:0071555">
    <property type="term" value="P:cell wall organization"/>
    <property type="evidence" value="ECO:0007669"/>
    <property type="project" value="UniProtKB-KW"/>
</dbReference>
<dbReference type="PANTHER" id="PTHR33734">
    <property type="entry name" value="LYSM DOMAIN-CONTAINING GPI-ANCHORED PROTEIN 2"/>
    <property type="match status" value="1"/>
</dbReference>
<feature type="domain" description="LysM" evidence="8">
    <location>
        <begin position="235"/>
        <end position="278"/>
    </location>
</feature>
<dbReference type="PROSITE" id="PS51782">
    <property type="entry name" value="LYSM"/>
    <property type="match status" value="5"/>
</dbReference>
<evidence type="ECO:0000256" key="2">
    <source>
        <dbReference type="ARBA" id="ARBA00022670"/>
    </source>
</evidence>
<dbReference type="Gene3D" id="3.90.1720.10">
    <property type="entry name" value="endopeptidase domain like (from Nostoc punctiforme)"/>
    <property type="match status" value="1"/>
</dbReference>
<keyword evidence="2" id="KW-0645">Protease</keyword>
<accession>A0A1V6C403</accession>
<dbReference type="InterPro" id="IPR038765">
    <property type="entry name" value="Papain-like_cys_pep_sf"/>
</dbReference>
<protein>
    <submittedName>
        <fullName evidence="10">D-gamma-glutamyl-meso-diaminopimelic acid endopeptidase CwlS</fullName>
        <ecNumber evidence="10">3.4.19.11</ecNumber>
    </submittedName>
</protein>
<dbReference type="PROSITE" id="PS51935">
    <property type="entry name" value="NLPC_P60"/>
    <property type="match status" value="1"/>
</dbReference>
<keyword evidence="4" id="KW-0677">Repeat</keyword>
<keyword evidence="5 10" id="KW-0378">Hydrolase</keyword>
<evidence type="ECO:0000256" key="3">
    <source>
        <dbReference type="ARBA" id="ARBA00022729"/>
    </source>
</evidence>
<dbReference type="GO" id="GO:0006508">
    <property type="term" value="P:proteolysis"/>
    <property type="evidence" value="ECO:0007669"/>
    <property type="project" value="UniProtKB-KW"/>
</dbReference>
<evidence type="ECO:0000256" key="6">
    <source>
        <dbReference type="ARBA" id="ARBA00022807"/>
    </source>
</evidence>
<evidence type="ECO:0000256" key="5">
    <source>
        <dbReference type="ARBA" id="ARBA00022801"/>
    </source>
</evidence>
<dbReference type="Pfam" id="PF01476">
    <property type="entry name" value="LysM"/>
    <property type="match status" value="5"/>
</dbReference>
<organism evidence="10">
    <name type="scientific">candidate division TA06 bacterium ADurb.Bin131</name>
    <dbReference type="NCBI Taxonomy" id="1852827"/>
    <lineage>
        <taxon>Bacteria</taxon>
        <taxon>Bacteria division TA06</taxon>
    </lineage>
</organism>
<feature type="domain" description="NlpC/P60" evidence="9">
    <location>
        <begin position="372"/>
        <end position="493"/>
    </location>
</feature>
<dbReference type="InterPro" id="IPR036779">
    <property type="entry name" value="LysM_dom_sf"/>
</dbReference>
<comment type="similarity">
    <text evidence="1">Belongs to the peptidase C40 family.</text>
</comment>
<dbReference type="Proteomes" id="UP000485562">
    <property type="component" value="Unassembled WGS sequence"/>
</dbReference>
<evidence type="ECO:0000259" key="9">
    <source>
        <dbReference type="PROSITE" id="PS51935"/>
    </source>
</evidence>